<dbReference type="KEGG" id="pfj:MYCFIDRAFT_174719"/>
<evidence type="ECO:0000313" key="2">
    <source>
        <dbReference type="EMBL" id="EME83253.1"/>
    </source>
</evidence>
<dbReference type="GeneID" id="19333240"/>
<evidence type="ECO:0000313" key="3">
    <source>
        <dbReference type="Proteomes" id="UP000016932"/>
    </source>
</evidence>
<feature type="region of interest" description="Disordered" evidence="1">
    <location>
        <begin position="102"/>
        <end position="123"/>
    </location>
</feature>
<sequence>MLGSVQARDLWSLEQAPTTRGDQLFKLTERYGWCWLARLQSQATPEMCQPVTVPSPPNHEFSETPTVDFAPLFNPAESSNTASGRETGETEFGSSAILLVHGLRPGGGKTRKPGPRRTESWTNLKSRSKLHCCGAASLSMSFVPAHWSQASETKEPLEKQLEAATVRPRSTVAAIRHQMFSLRALHGQSRCTVLLPPNHTALRVQALPNPSMNLPTSFRVLGFSADMYGAKRDLPLQDEEPAREIRKTYTDSSRENSIIVSRLDMDLLPTTIYSMYNIPLIETMYTRTSTPCTKSFACLINCDDEVNASLHALRYNVARLNEDNKLWARYVALFS</sequence>
<dbReference type="EMBL" id="KB446558">
    <property type="protein sequence ID" value="EME83253.1"/>
    <property type="molecule type" value="Genomic_DNA"/>
</dbReference>
<keyword evidence="3" id="KW-1185">Reference proteome</keyword>
<dbReference type="HOGENOM" id="CLU_829303_0_0_1"/>
<dbReference type="AlphaFoldDB" id="M3B1N0"/>
<gene>
    <name evidence="2" type="ORF">MYCFIDRAFT_174719</name>
</gene>
<dbReference type="VEuPathDB" id="FungiDB:MYCFIDRAFT_174719"/>
<dbReference type="Proteomes" id="UP000016932">
    <property type="component" value="Unassembled WGS sequence"/>
</dbReference>
<evidence type="ECO:0000256" key="1">
    <source>
        <dbReference type="SAM" id="MobiDB-lite"/>
    </source>
</evidence>
<accession>M3B1N0</accession>
<name>M3B1N0_PSEFD</name>
<reference evidence="2 3" key="1">
    <citation type="journal article" date="2012" name="PLoS Pathog.">
        <title>Diverse lifestyles and strategies of plant pathogenesis encoded in the genomes of eighteen Dothideomycetes fungi.</title>
        <authorList>
            <person name="Ohm R.A."/>
            <person name="Feau N."/>
            <person name="Henrissat B."/>
            <person name="Schoch C.L."/>
            <person name="Horwitz B.A."/>
            <person name="Barry K.W."/>
            <person name="Condon B.J."/>
            <person name="Copeland A.C."/>
            <person name="Dhillon B."/>
            <person name="Glaser F."/>
            <person name="Hesse C.N."/>
            <person name="Kosti I."/>
            <person name="LaButti K."/>
            <person name="Lindquist E.A."/>
            <person name="Lucas S."/>
            <person name="Salamov A.A."/>
            <person name="Bradshaw R.E."/>
            <person name="Ciuffetti L."/>
            <person name="Hamelin R.C."/>
            <person name="Kema G.H.J."/>
            <person name="Lawrence C."/>
            <person name="Scott J.A."/>
            <person name="Spatafora J.W."/>
            <person name="Turgeon B.G."/>
            <person name="de Wit P.J.G.M."/>
            <person name="Zhong S."/>
            <person name="Goodwin S.B."/>
            <person name="Grigoriev I.V."/>
        </authorList>
    </citation>
    <scope>NUCLEOTIDE SEQUENCE [LARGE SCALE GENOMIC DNA]</scope>
    <source>
        <strain evidence="2 3">CIRAD86</strain>
    </source>
</reference>
<proteinExistence type="predicted"/>
<organism evidence="2 3">
    <name type="scientific">Pseudocercospora fijiensis (strain CIRAD86)</name>
    <name type="common">Black leaf streak disease fungus</name>
    <name type="synonym">Mycosphaerella fijiensis</name>
    <dbReference type="NCBI Taxonomy" id="383855"/>
    <lineage>
        <taxon>Eukaryota</taxon>
        <taxon>Fungi</taxon>
        <taxon>Dikarya</taxon>
        <taxon>Ascomycota</taxon>
        <taxon>Pezizomycotina</taxon>
        <taxon>Dothideomycetes</taxon>
        <taxon>Dothideomycetidae</taxon>
        <taxon>Mycosphaerellales</taxon>
        <taxon>Mycosphaerellaceae</taxon>
        <taxon>Pseudocercospora</taxon>
    </lineage>
</organism>
<protein>
    <submittedName>
        <fullName evidence="2">Uncharacterized protein</fullName>
    </submittedName>
</protein>
<dbReference type="RefSeq" id="XP_007926541.1">
    <property type="nucleotide sequence ID" value="XM_007928350.1"/>
</dbReference>